<feature type="region of interest" description="Disordered" evidence="1">
    <location>
        <begin position="514"/>
        <end position="541"/>
    </location>
</feature>
<feature type="region of interest" description="Disordered" evidence="1">
    <location>
        <begin position="155"/>
        <end position="227"/>
    </location>
</feature>
<feature type="region of interest" description="Disordered" evidence="1">
    <location>
        <begin position="616"/>
        <end position="635"/>
    </location>
</feature>
<proteinExistence type="predicted"/>
<dbReference type="STRING" id="1447875.A0A2B7XMI3"/>
<feature type="compositionally biased region" description="Polar residues" evidence="1">
    <location>
        <begin position="155"/>
        <end position="173"/>
    </location>
</feature>
<feature type="region of interest" description="Disordered" evidence="1">
    <location>
        <begin position="474"/>
        <end position="500"/>
    </location>
</feature>
<feature type="compositionally biased region" description="Low complexity" evidence="1">
    <location>
        <begin position="591"/>
        <end position="604"/>
    </location>
</feature>
<protein>
    <submittedName>
        <fullName evidence="2">Uncharacterized protein</fullName>
    </submittedName>
</protein>
<feature type="compositionally biased region" description="Polar residues" evidence="1">
    <location>
        <begin position="514"/>
        <end position="534"/>
    </location>
</feature>
<feature type="region of interest" description="Disordered" evidence="1">
    <location>
        <begin position="783"/>
        <end position="844"/>
    </location>
</feature>
<evidence type="ECO:0000256" key="1">
    <source>
        <dbReference type="SAM" id="MobiDB-lite"/>
    </source>
</evidence>
<feature type="region of interest" description="Disordered" evidence="1">
    <location>
        <begin position="258"/>
        <end position="290"/>
    </location>
</feature>
<evidence type="ECO:0000313" key="2">
    <source>
        <dbReference type="EMBL" id="PGH09862.1"/>
    </source>
</evidence>
<dbReference type="AlphaFoldDB" id="A0A2B7XMI3"/>
<dbReference type="OrthoDB" id="10251048at2759"/>
<evidence type="ECO:0000313" key="3">
    <source>
        <dbReference type="Proteomes" id="UP000223968"/>
    </source>
</evidence>
<dbReference type="EMBL" id="PDNB01000090">
    <property type="protein sequence ID" value="PGH09862.1"/>
    <property type="molecule type" value="Genomic_DNA"/>
</dbReference>
<feature type="region of interest" description="Disordered" evidence="1">
    <location>
        <begin position="553"/>
        <end position="608"/>
    </location>
</feature>
<feature type="compositionally biased region" description="Polar residues" evidence="1">
    <location>
        <begin position="114"/>
        <end position="128"/>
    </location>
</feature>
<feature type="region of interest" description="Disordered" evidence="1">
    <location>
        <begin position="111"/>
        <end position="134"/>
    </location>
</feature>
<organism evidence="2 3">
    <name type="scientific">Helicocarpus griseus UAMH5409</name>
    <dbReference type="NCBI Taxonomy" id="1447875"/>
    <lineage>
        <taxon>Eukaryota</taxon>
        <taxon>Fungi</taxon>
        <taxon>Dikarya</taxon>
        <taxon>Ascomycota</taxon>
        <taxon>Pezizomycotina</taxon>
        <taxon>Eurotiomycetes</taxon>
        <taxon>Eurotiomycetidae</taxon>
        <taxon>Onygenales</taxon>
        <taxon>Ajellomycetaceae</taxon>
        <taxon>Helicocarpus</taxon>
    </lineage>
</organism>
<dbReference type="Proteomes" id="UP000223968">
    <property type="component" value="Unassembled WGS sequence"/>
</dbReference>
<feature type="compositionally biased region" description="Pro residues" evidence="1">
    <location>
        <begin position="579"/>
        <end position="590"/>
    </location>
</feature>
<feature type="compositionally biased region" description="Low complexity" evidence="1">
    <location>
        <begin position="486"/>
        <end position="497"/>
    </location>
</feature>
<feature type="compositionally biased region" description="Basic and acidic residues" evidence="1">
    <location>
        <begin position="829"/>
        <end position="844"/>
    </location>
</feature>
<sequence length="844" mass="91234">MKALYSKRSHRRSRSRRKKTSPTIESIVPGRAPLGFVTTEAGMAVSDTSVKHSDVVAYQGSDSDAEPVVLSTAVSTTTENNGISFLGNEIKQTGTMAKITQNHCMPIGYAGHPTKQSADTHNPSTTTHPFEAVPFPSTAFPDNAAIHTVCLLSPTSCPSEDNTPTRSRSSSAEHTAADLASLKSPRSKHSRCENTSRDSSSTNSRSRTRSRKASSEDDIDNLPSSRPVSLSSFAVRTHSRNKGSKSWIPFCVEELDENPNDMDPRNQNNNAARPPPRFTTPVKRPGNHPLRNVTTIDQGANVLKAQETSPHHGQQWPQGMTQHPHPGHIDTFGYYQQTMGANVPRQDNRPPMMPQSVNVSPAAGPRFMGPEDISPTKHEEKQAFRTLQFNMAALQGYHQTDPYASEPACNPFNPDQTPPFANPGAGAGYYQGDSGSGPVYVPTTVHISQNYSLHPLPVTQENIDARYAEYGSGPTQHPWFPDMASETPVEGGTVTETPQDKKIVKSASFALTNQSPVSVKPSTSSQSKANTSPQRADPDKQSHVANYLKNVITTSQNTGEDQTKENSQTGAKDRAGRGPPIPLPPKPPQPSSTTSQQKPSPTKSVGSSQVYLTLKSGQAQGNARETSMPLTYTSSSGPIKVSPVFASVMADGPDDFGAFKKPAASSQSRFKFKLLPPGLPIPPSLKDTAAYDAQSGEGSAHARAVQSNIWFHADARGEGSIRQRITEVAREEAERQKASNTPLRPGEREGVAEAGTVLLGHVLANFKSYTLSDSNEEKGFANFGSAPKHCYEPPHGGRRSFFDLDPVTDPWKLPPPRHPLSKDPLVASEDGKQPEKEGEEKKDA</sequence>
<reference evidence="2 3" key="1">
    <citation type="submission" date="2017-10" db="EMBL/GenBank/DDBJ databases">
        <title>Comparative genomics in systemic dimorphic fungi from Ajellomycetaceae.</title>
        <authorList>
            <person name="Munoz J.F."/>
            <person name="Mcewen J.G."/>
            <person name="Clay O.K."/>
            <person name="Cuomo C.A."/>
        </authorList>
    </citation>
    <scope>NUCLEOTIDE SEQUENCE [LARGE SCALE GENOMIC DNA]</scope>
    <source>
        <strain evidence="2 3">UAMH5409</strain>
    </source>
</reference>
<gene>
    <name evidence="2" type="ORF">AJ79_05588</name>
</gene>
<feature type="compositionally biased region" description="Polar residues" evidence="1">
    <location>
        <begin position="553"/>
        <end position="570"/>
    </location>
</feature>
<comment type="caution">
    <text evidence="2">The sequence shown here is derived from an EMBL/GenBank/DDBJ whole genome shotgun (WGS) entry which is preliminary data.</text>
</comment>
<feature type="compositionally biased region" description="Basic residues" evidence="1">
    <location>
        <begin position="1"/>
        <end position="20"/>
    </location>
</feature>
<keyword evidence="3" id="KW-1185">Reference proteome</keyword>
<name>A0A2B7XMI3_9EURO</name>
<accession>A0A2B7XMI3</accession>
<feature type="region of interest" description="Disordered" evidence="1">
    <location>
        <begin position="1"/>
        <end position="27"/>
    </location>
</feature>